<evidence type="ECO:0000256" key="5">
    <source>
        <dbReference type="ARBA" id="ARBA00023242"/>
    </source>
</evidence>
<evidence type="ECO:0000256" key="2">
    <source>
        <dbReference type="ARBA" id="ARBA00022723"/>
    </source>
</evidence>
<gene>
    <name evidence="8" type="ORF">LIPSTDRAFT_102113</name>
</gene>
<dbReference type="InterPro" id="IPR036864">
    <property type="entry name" value="Zn2-C6_fun-type_DNA-bd_sf"/>
</dbReference>
<dbReference type="PROSITE" id="PS50048">
    <property type="entry name" value="ZN2_CY6_FUNGAL_2"/>
    <property type="match status" value="1"/>
</dbReference>
<dbReference type="Gene3D" id="4.10.240.10">
    <property type="entry name" value="Zn(2)-C6 fungal-type DNA-binding domain"/>
    <property type="match status" value="1"/>
</dbReference>
<keyword evidence="4" id="KW-0804">Transcription</keyword>
<dbReference type="PANTHER" id="PTHR47338">
    <property type="entry name" value="ZN(II)2CYS6 TRANSCRIPTION FACTOR (EUROFUNG)-RELATED"/>
    <property type="match status" value="1"/>
</dbReference>
<reference evidence="8 9" key="1">
    <citation type="journal article" date="2016" name="Proc. Natl. Acad. Sci. U.S.A.">
        <title>Comparative genomics of biotechnologically important yeasts.</title>
        <authorList>
            <person name="Riley R."/>
            <person name="Haridas S."/>
            <person name="Wolfe K.H."/>
            <person name="Lopes M.R."/>
            <person name="Hittinger C.T."/>
            <person name="Goeker M."/>
            <person name="Salamov A.A."/>
            <person name="Wisecaver J.H."/>
            <person name="Long T.M."/>
            <person name="Calvey C.H."/>
            <person name="Aerts A.L."/>
            <person name="Barry K.W."/>
            <person name="Choi C."/>
            <person name="Clum A."/>
            <person name="Coughlan A.Y."/>
            <person name="Deshpande S."/>
            <person name="Douglass A.P."/>
            <person name="Hanson S.J."/>
            <person name="Klenk H.-P."/>
            <person name="LaButti K.M."/>
            <person name="Lapidus A."/>
            <person name="Lindquist E.A."/>
            <person name="Lipzen A.M."/>
            <person name="Meier-Kolthoff J.P."/>
            <person name="Ohm R.A."/>
            <person name="Otillar R.P."/>
            <person name="Pangilinan J.L."/>
            <person name="Peng Y."/>
            <person name="Rokas A."/>
            <person name="Rosa C.A."/>
            <person name="Scheuner C."/>
            <person name="Sibirny A.A."/>
            <person name="Slot J.C."/>
            <person name="Stielow J.B."/>
            <person name="Sun H."/>
            <person name="Kurtzman C.P."/>
            <person name="Blackwell M."/>
            <person name="Grigoriev I.V."/>
            <person name="Jeffries T.W."/>
        </authorList>
    </citation>
    <scope>NUCLEOTIDE SEQUENCE [LARGE SCALE GENOMIC DNA]</scope>
    <source>
        <strain evidence="8 9">NRRL Y-11557</strain>
    </source>
</reference>
<evidence type="ECO:0000256" key="4">
    <source>
        <dbReference type="ARBA" id="ARBA00023163"/>
    </source>
</evidence>
<proteinExistence type="predicted"/>
<organism evidence="8 9">
    <name type="scientific">Lipomyces starkeyi NRRL Y-11557</name>
    <dbReference type="NCBI Taxonomy" id="675824"/>
    <lineage>
        <taxon>Eukaryota</taxon>
        <taxon>Fungi</taxon>
        <taxon>Dikarya</taxon>
        <taxon>Ascomycota</taxon>
        <taxon>Saccharomycotina</taxon>
        <taxon>Lipomycetes</taxon>
        <taxon>Lipomycetales</taxon>
        <taxon>Lipomycetaceae</taxon>
        <taxon>Lipomyces</taxon>
    </lineage>
</organism>
<dbReference type="SMART" id="SM00906">
    <property type="entry name" value="Fungal_trans"/>
    <property type="match status" value="1"/>
</dbReference>
<dbReference type="PANTHER" id="PTHR47338:SF28">
    <property type="entry name" value="C6 TRANSCRIPTION FACTOR"/>
    <property type="match status" value="1"/>
</dbReference>
<dbReference type="GO" id="GO:0000981">
    <property type="term" value="F:DNA-binding transcription factor activity, RNA polymerase II-specific"/>
    <property type="evidence" value="ECO:0007669"/>
    <property type="project" value="InterPro"/>
</dbReference>
<dbReference type="CDD" id="cd00067">
    <property type="entry name" value="GAL4"/>
    <property type="match status" value="1"/>
</dbReference>
<keyword evidence="2" id="KW-0479">Metal-binding</keyword>
<dbReference type="GO" id="GO:0008270">
    <property type="term" value="F:zinc ion binding"/>
    <property type="evidence" value="ECO:0007669"/>
    <property type="project" value="InterPro"/>
</dbReference>
<dbReference type="InterPro" id="IPR001138">
    <property type="entry name" value="Zn2Cys6_DnaBD"/>
</dbReference>
<evidence type="ECO:0000313" key="8">
    <source>
        <dbReference type="EMBL" id="ODQ75325.1"/>
    </source>
</evidence>
<dbReference type="Pfam" id="PF04082">
    <property type="entry name" value="Fungal_trans"/>
    <property type="match status" value="1"/>
</dbReference>
<evidence type="ECO:0000313" key="9">
    <source>
        <dbReference type="Proteomes" id="UP000094385"/>
    </source>
</evidence>
<feature type="compositionally biased region" description="Polar residues" evidence="6">
    <location>
        <begin position="139"/>
        <end position="150"/>
    </location>
</feature>
<sequence>MENSTVLRKRRRVSESAAIAGSGEAFSENQAISLSCTICKQRKVRCDRVRPACGWCTKNGSSCVYAEKRKPGLKAGFSRDLIERLERLETVVLTNVQSIQSLQSQWERSPLTASAHTSSIRHIPDSAPTISVDGRPSDDSPSTVVQSDCSSPAVANVRSHNDLPSGDILRMVVQLYFDNVNSWIPVLDRDKTWSRLFPSSTNSREPDAPILMYAILAAAVRFLPDELVSEERKKDYHACARQKITLLALELPTVESLEAMIVLAIDTVGEFNGPKCWAILSMISSVTLKLGLNREKLDSGTLTPLNPESGQSISTKGVPILPESIDAASEERRRRLFWASYILDRYSSVSSSFNFNIPTSEVMRRLPSLPHSTSTDSLCQLSSQSWLSCMSRTQVRVRVTTEESIAAEPFAYEIELLGIVSAIHEFLRRPINIQSSQDVERWHLEFRKFCVVIDEWKLSLPKEYSSVENIIDKFKENSGTDPLWILVYSLYNTAIVRINSAVSYPYKQSSKFRTSYPARECCLTAVANIVELAKFIAFDPGKFYKSLGPHYAWMLWVAARLSIVHSFTVKAMPTDDITVLVRTLSAMGQYWSVARRYSDLLLIVIEEVWLCKIRKHGSNIAAGDIPEATSDDNDEGGERERMASAKILSDMRRTASDLDFLLSTSKNKRDSVSAYSGRLRQRPSTVSDESDTTVSNLTDSSGTASMNLSHTMDRASLECISQQQFSISQRLDTANIFEWFNWPKTADTNENMTSYTNSVNSVVFGGSLNWNFLPEDGSVYVDSNGD</sequence>
<dbReference type="InterPro" id="IPR050815">
    <property type="entry name" value="TF_fung"/>
</dbReference>
<dbReference type="InterPro" id="IPR007219">
    <property type="entry name" value="XnlR_reg_dom"/>
</dbReference>
<dbReference type="Pfam" id="PF00172">
    <property type="entry name" value="Zn_clus"/>
    <property type="match status" value="1"/>
</dbReference>
<comment type="subcellular location">
    <subcellularLocation>
        <location evidence="1">Nucleus</location>
    </subcellularLocation>
</comment>
<dbReference type="SMART" id="SM00066">
    <property type="entry name" value="GAL4"/>
    <property type="match status" value="1"/>
</dbReference>
<dbReference type="CDD" id="cd12148">
    <property type="entry name" value="fungal_TF_MHR"/>
    <property type="match status" value="1"/>
</dbReference>
<keyword evidence="5" id="KW-0539">Nucleus</keyword>
<dbReference type="OrthoDB" id="5600212at2759"/>
<name>A0A1E3QCB0_LIPST</name>
<dbReference type="AlphaFoldDB" id="A0A1E3QCB0"/>
<evidence type="ECO:0000256" key="6">
    <source>
        <dbReference type="SAM" id="MobiDB-lite"/>
    </source>
</evidence>
<accession>A0A1E3QCB0</accession>
<feature type="region of interest" description="Disordered" evidence="6">
    <location>
        <begin position="115"/>
        <end position="151"/>
    </location>
</feature>
<feature type="region of interest" description="Disordered" evidence="6">
    <location>
        <begin position="672"/>
        <end position="704"/>
    </location>
</feature>
<dbReference type="SUPFAM" id="SSF57701">
    <property type="entry name" value="Zn2/Cys6 DNA-binding domain"/>
    <property type="match status" value="1"/>
</dbReference>
<evidence type="ECO:0000256" key="1">
    <source>
        <dbReference type="ARBA" id="ARBA00004123"/>
    </source>
</evidence>
<keyword evidence="9" id="KW-1185">Reference proteome</keyword>
<dbReference type="GO" id="GO:0003677">
    <property type="term" value="F:DNA binding"/>
    <property type="evidence" value="ECO:0007669"/>
    <property type="project" value="InterPro"/>
</dbReference>
<feature type="compositionally biased region" description="Low complexity" evidence="6">
    <location>
        <begin position="684"/>
        <end position="695"/>
    </location>
</feature>
<dbReference type="Proteomes" id="UP000094385">
    <property type="component" value="Unassembled WGS sequence"/>
</dbReference>
<dbReference type="PROSITE" id="PS00463">
    <property type="entry name" value="ZN2_CY6_FUNGAL_1"/>
    <property type="match status" value="1"/>
</dbReference>
<evidence type="ECO:0000256" key="3">
    <source>
        <dbReference type="ARBA" id="ARBA00023015"/>
    </source>
</evidence>
<keyword evidence="3" id="KW-0805">Transcription regulation</keyword>
<protein>
    <recommendedName>
        <fullName evidence="7">Zn(2)-C6 fungal-type domain-containing protein</fullName>
    </recommendedName>
</protein>
<evidence type="ECO:0000259" key="7">
    <source>
        <dbReference type="PROSITE" id="PS50048"/>
    </source>
</evidence>
<dbReference type="GO" id="GO:0005634">
    <property type="term" value="C:nucleus"/>
    <property type="evidence" value="ECO:0007669"/>
    <property type="project" value="UniProtKB-SubCell"/>
</dbReference>
<dbReference type="GO" id="GO:0006351">
    <property type="term" value="P:DNA-templated transcription"/>
    <property type="evidence" value="ECO:0007669"/>
    <property type="project" value="InterPro"/>
</dbReference>
<dbReference type="EMBL" id="KV454290">
    <property type="protein sequence ID" value="ODQ75325.1"/>
    <property type="molecule type" value="Genomic_DNA"/>
</dbReference>
<feature type="domain" description="Zn(2)-C6 fungal-type" evidence="7">
    <location>
        <begin position="35"/>
        <end position="65"/>
    </location>
</feature>